<comment type="caution">
    <text evidence="6">The sequence shown here is derived from an EMBL/GenBank/DDBJ whole genome shotgun (WGS) entry which is preliminary data.</text>
</comment>
<dbReference type="RefSeq" id="WP_343763808.1">
    <property type="nucleotide sequence ID" value="NZ_BAAACG010000019.1"/>
</dbReference>
<dbReference type="InterPro" id="IPR038418">
    <property type="entry name" value="6-PTP_synth/QueD_sf"/>
</dbReference>
<dbReference type="Proteomes" id="UP001501510">
    <property type="component" value="Unassembled WGS sequence"/>
</dbReference>
<comment type="cofactor">
    <cofactor evidence="5">
        <name>Zn(2+)</name>
        <dbReference type="ChEBI" id="CHEBI:29105"/>
    </cofactor>
    <text evidence="5">Binds 1 zinc ion per subunit.</text>
</comment>
<evidence type="ECO:0000256" key="2">
    <source>
        <dbReference type="ARBA" id="ARBA00008900"/>
    </source>
</evidence>
<organism evidence="6 7">
    <name type="scientific">Clostridium oceanicum</name>
    <dbReference type="NCBI Taxonomy" id="1543"/>
    <lineage>
        <taxon>Bacteria</taxon>
        <taxon>Bacillati</taxon>
        <taxon>Bacillota</taxon>
        <taxon>Clostridia</taxon>
        <taxon>Eubacteriales</taxon>
        <taxon>Clostridiaceae</taxon>
        <taxon>Clostridium</taxon>
    </lineage>
</organism>
<dbReference type="PANTHER" id="PTHR12589:SF8">
    <property type="entry name" value="6-CARBOXY-5,6,7,8-TETRAHYDROPTERIN SYNTHASE"/>
    <property type="match status" value="1"/>
</dbReference>
<evidence type="ECO:0000256" key="4">
    <source>
        <dbReference type="ARBA" id="ARBA00048807"/>
    </source>
</evidence>
<dbReference type="PANTHER" id="PTHR12589">
    <property type="entry name" value="PYRUVOYL TETRAHYDROBIOPTERIN SYNTHASE"/>
    <property type="match status" value="1"/>
</dbReference>
<dbReference type="PIRSF" id="PIRSF006113">
    <property type="entry name" value="PTP_synth"/>
    <property type="match status" value="1"/>
</dbReference>
<comment type="similarity">
    <text evidence="2 5">Belongs to the PTPS family. QueD subfamily.</text>
</comment>
<keyword evidence="5" id="KW-0862">Zinc</keyword>
<dbReference type="NCBIfam" id="TIGR03367">
    <property type="entry name" value="queuosine_QueD"/>
    <property type="match status" value="1"/>
</dbReference>
<evidence type="ECO:0000313" key="6">
    <source>
        <dbReference type="EMBL" id="GAA0746869.1"/>
    </source>
</evidence>
<dbReference type="Gene3D" id="3.30.479.10">
    <property type="entry name" value="6-pyruvoyl tetrahydropterin synthase/QueD"/>
    <property type="match status" value="1"/>
</dbReference>
<protein>
    <recommendedName>
        <fullName evidence="3 5">6-carboxy-5,6,7,8-tetrahydropterin synthase</fullName>
        <ecNumber evidence="5">4.-.-.-</ecNumber>
    </recommendedName>
</protein>
<keyword evidence="5" id="KW-0456">Lyase</keyword>
<dbReference type="SUPFAM" id="SSF55620">
    <property type="entry name" value="Tetrahydrobiopterin biosynthesis enzymes-like"/>
    <property type="match status" value="1"/>
</dbReference>
<reference evidence="6 7" key="1">
    <citation type="journal article" date="2019" name="Int. J. Syst. Evol. Microbiol.">
        <title>The Global Catalogue of Microorganisms (GCM) 10K type strain sequencing project: providing services to taxonomists for standard genome sequencing and annotation.</title>
        <authorList>
            <consortium name="The Broad Institute Genomics Platform"/>
            <consortium name="The Broad Institute Genome Sequencing Center for Infectious Disease"/>
            <person name="Wu L."/>
            <person name="Ma J."/>
        </authorList>
    </citation>
    <scope>NUCLEOTIDE SEQUENCE [LARGE SCALE GENOMIC DNA]</scope>
    <source>
        <strain evidence="6 7">JCM 1407</strain>
    </source>
</reference>
<comment type="pathway">
    <text evidence="1 5">Purine metabolism; 7-cyano-7-deazaguanine biosynthesis.</text>
</comment>
<sequence>MYTLKTEHSFDSAHFLSGYSGKCSNIHGHRWKVEVVIKSEKLVKEGQLKGMIVDFSDLKRDVKKMVDYYDHSLIIENGTMREKTLNCLIEDGFKIINVDFRPTAENFSYSFLKDMKNKGYDVKRVSVYETPNNCATYEC</sequence>
<evidence type="ECO:0000256" key="1">
    <source>
        <dbReference type="ARBA" id="ARBA00005061"/>
    </source>
</evidence>
<dbReference type="Pfam" id="PF01242">
    <property type="entry name" value="PTPS"/>
    <property type="match status" value="1"/>
</dbReference>
<evidence type="ECO:0000313" key="7">
    <source>
        <dbReference type="Proteomes" id="UP001501510"/>
    </source>
</evidence>
<gene>
    <name evidence="6" type="primary">queD_2</name>
    <name evidence="6" type="ORF">GCM10008906_35070</name>
</gene>
<keyword evidence="5" id="KW-0671">Queuosine biosynthesis</keyword>
<comment type="catalytic activity">
    <reaction evidence="4 5">
        <text>7,8-dihydroneopterin 3'-triphosphate + H2O = 6-carboxy-5,6,7,8-tetrahydropterin + triphosphate + acetaldehyde + 2 H(+)</text>
        <dbReference type="Rhea" id="RHEA:27966"/>
        <dbReference type="ChEBI" id="CHEBI:15343"/>
        <dbReference type="ChEBI" id="CHEBI:15377"/>
        <dbReference type="ChEBI" id="CHEBI:15378"/>
        <dbReference type="ChEBI" id="CHEBI:18036"/>
        <dbReference type="ChEBI" id="CHEBI:58462"/>
        <dbReference type="ChEBI" id="CHEBI:61032"/>
        <dbReference type="EC" id="4.1.2.50"/>
    </reaction>
</comment>
<keyword evidence="7" id="KW-1185">Reference proteome</keyword>
<evidence type="ECO:0000256" key="3">
    <source>
        <dbReference type="ARBA" id="ARBA00018141"/>
    </source>
</evidence>
<dbReference type="InterPro" id="IPR007115">
    <property type="entry name" value="6-PTP_synth/QueD"/>
</dbReference>
<name>A0ABN1JUH8_9CLOT</name>
<dbReference type="EC" id="4.-.-.-" evidence="5"/>
<dbReference type="EMBL" id="BAAACG010000019">
    <property type="protein sequence ID" value="GAA0746869.1"/>
    <property type="molecule type" value="Genomic_DNA"/>
</dbReference>
<evidence type="ECO:0000256" key="5">
    <source>
        <dbReference type="PIRNR" id="PIRNR006113"/>
    </source>
</evidence>
<proteinExistence type="inferred from homology"/>
<keyword evidence="5" id="KW-0479">Metal-binding</keyword>
<accession>A0ABN1JUH8</accession>